<proteinExistence type="predicted"/>
<organism evidence="1 2">
    <name type="scientific">Fistulina hepatica ATCC 64428</name>
    <dbReference type="NCBI Taxonomy" id="1128425"/>
    <lineage>
        <taxon>Eukaryota</taxon>
        <taxon>Fungi</taxon>
        <taxon>Dikarya</taxon>
        <taxon>Basidiomycota</taxon>
        <taxon>Agaricomycotina</taxon>
        <taxon>Agaricomycetes</taxon>
        <taxon>Agaricomycetidae</taxon>
        <taxon>Agaricales</taxon>
        <taxon>Fistulinaceae</taxon>
        <taxon>Fistulina</taxon>
    </lineage>
</organism>
<reference evidence="1 2" key="1">
    <citation type="journal article" date="2015" name="Fungal Genet. Biol.">
        <title>Evolution of novel wood decay mechanisms in Agaricales revealed by the genome sequences of Fistulina hepatica and Cylindrobasidium torrendii.</title>
        <authorList>
            <person name="Floudas D."/>
            <person name="Held B.W."/>
            <person name="Riley R."/>
            <person name="Nagy L.G."/>
            <person name="Koehler G."/>
            <person name="Ransdell A.S."/>
            <person name="Younus H."/>
            <person name="Chow J."/>
            <person name="Chiniquy J."/>
            <person name="Lipzen A."/>
            <person name="Tritt A."/>
            <person name="Sun H."/>
            <person name="Haridas S."/>
            <person name="LaButti K."/>
            <person name="Ohm R.A."/>
            <person name="Kues U."/>
            <person name="Blanchette R.A."/>
            <person name="Grigoriev I.V."/>
            <person name="Minto R.E."/>
            <person name="Hibbett D.S."/>
        </authorList>
    </citation>
    <scope>NUCLEOTIDE SEQUENCE [LARGE SCALE GENOMIC DNA]</scope>
    <source>
        <strain evidence="1 2">ATCC 64428</strain>
    </source>
</reference>
<accession>A0A0D7AAD1</accession>
<sequence>VIKEFYLKCRASHEIIYTQIPWASAGARKSAREREEIREALKTAQHDNLSSNSSYADQLDMINEPTKEERLLAALLSANGELLEAINQYDDMLRVA</sequence>
<evidence type="ECO:0000313" key="1">
    <source>
        <dbReference type="EMBL" id="KIY47645.1"/>
    </source>
</evidence>
<dbReference type="EMBL" id="KN881930">
    <property type="protein sequence ID" value="KIY47645.1"/>
    <property type="molecule type" value="Genomic_DNA"/>
</dbReference>
<evidence type="ECO:0000313" key="2">
    <source>
        <dbReference type="Proteomes" id="UP000054144"/>
    </source>
</evidence>
<dbReference type="Proteomes" id="UP000054144">
    <property type="component" value="Unassembled WGS sequence"/>
</dbReference>
<dbReference type="OrthoDB" id="10255964at2759"/>
<protein>
    <recommendedName>
        <fullName evidence="3">GAT domain-containing protein</fullName>
    </recommendedName>
</protein>
<evidence type="ECO:0008006" key="3">
    <source>
        <dbReference type="Google" id="ProtNLM"/>
    </source>
</evidence>
<feature type="non-terminal residue" evidence="1">
    <location>
        <position position="1"/>
    </location>
</feature>
<feature type="non-terminal residue" evidence="1">
    <location>
        <position position="96"/>
    </location>
</feature>
<gene>
    <name evidence="1" type="ORF">FISHEDRAFT_13171</name>
</gene>
<dbReference type="AlphaFoldDB" id="A0A0D7AAD1"/>
<name>A0A0D7AAD1_9AGAR</name>
<keyword evidence="2" id="KW-1185">Reference proteome</keyword>